<accession>A0A3D8J2K8</accession>
<name>A0A3D8J2K8_9HELI</name>
<dbReference type="Gene3D" id="1.25.40.10">
    <property type="entry name" value="Tetratricopeptide repeat domain"/>
    <property type="match status" value="1"/>
</dbReference>
<comment type="similarity">
    <text evidence="2 9">Belongs to the hcp beta-lactamase family.</text>
</comment>
<dbReference type="SUPFAM" id="SSF81901">
    <property type="entry name" value="HCP-like"/>
    <property type="match status" value="1"/>
</dbReference>
<comment type="caution">
    <text evidence="10">The sequence shown here is derived from an EMBL/GenBank/DDBJ whole genome shotgun (WGS) entry which is preliminary data.</text>
</comment>
<evidence type="ECO:0000256" key="9">
    <source>
        <dbReference type="RuleBase" id="RU366075"/>
    </source>
</evidence>
<evidence type="ECO:0000256" key="8">
    <source>
        <dbReference type="ARBA" id="ARBA00023251"/>
    </source>
</evidence>
<dbReference type="InterPro" id="IPR006597">
    <property type="entry name" value="Sel1-like"/>
</dbReference>
<comment type="catalytic activity">
    <reaction evidence="1 9">
        <text>a beta-lactam + H2O = a substituted beta-amino acid</text>
        <dbReference type="Rhea" id="RHEA:20401"/>
        <dbReference type="ChEBI" id="CHEBI:15377"/>
        <dbReference type="ChEBI" id="CHEBI:35627"/>
        <dbReference type="ChEBI" id="CHEBI:140347"/>
        <dbReference type="EC" id="3.5.2.6"/>
    </reaction>
</comment>
<dbReference type="AlphaFoldDB" id="A0A3D8J2K8"/>
<keyword evidence="7" id="KW-1015">Disulfide bond</keyword>
<dbReference type="Proteomes" id="UP000256424">
    <property type="component" value="Unassembled WGS sequence"/>
</dbReference>
<dbReference type="InterPro" id="IPR011990">
    <property type="entry name" value="TPR-like_helical_dom_sf"/>
</dbReference>
<evidence type="ECO:0000256" key="4">
    <source>
        <dbReference type="ARBA" id="ARBA00022737"/>
    </source>
</evidence>
<evidence type="ECO:0000256" key="7">
    <source>
        <dbReference type="ARBA" id="ARBA00023157"/>
    </source>
</evidence>
<evidence type="ECO:0000313" key="11">
    <source>
        <dbReference type="Proteomes" id="UP000256424"/>
    </source>
</evidence>
<keyword evidence="9" id="KW-0964">Secreted</keyword>
<evidence type="ECO:0000256" key="1">
    <source>
        <dbReference type="ARBA" id="ARBA00001526"/>
    </source>
</evidence>
<dbReference type="GO" id="GO:0005576">
    <property type="term" value="C:extracellular region"/>
    <property type="evidence" value="ECO:0007669"/>
    <property type="project" value="UniProtKB-SubCell"/>
</dbReference>
<evidence type="ECO:0000256" key="5">
    <source>
        <dbReference type="ARBA" id="ARBA00022801"/>
    </source>
</evidence>
<comment type="function">
    <text evidence="9">Hydrolyzes 6-aminopenicillinic acid and 7-aminocephalosporanic acid (ACA) derivatives.</text>
</comment>
<dbReference type="PANTHER" id="PTHR13891:SF1">
    <property type="entry name" value="CYTOCHROME C OXIDASE ASSEMBLY FACTOR 7"/>
    <property type="match status" value="1"/>
</dbReference>
<keyword evidence="11" id="KW-1185">Reference proteome</keyword>
<dbReference type="EC" id="3.5.2.6" evidence="3 9"/>
<keyword evidence="4" id="KW-0677">Repeat</keyword>
<evidence type="ECO:0000313" key="10">
    <source>
        <dbReference type="EMBL" id="RDU71001.1"/>
    </source>
</evidence>
<dbReference type="InterPro" id="IPR040239">
    <property type="entry name" value="HcpB-like"/>
</dbReference>
<dbReference type="GO" id="GO:0008800">
    <property type="term" value="F:beta-lactamase activity"/>
    <property type="evidence" value="ECO:0007669"/>
    <property type="project" value="UniProtKB-UniRule"/>
</dbReference>
<comment type="subcellular location">
    <subcellularLocation>
        <location evidence="9">Secreted</location>
    </subcellularLocation>
</comment>
<dbReference type="EMBL" id="NXLW01000015">
    <property type="protein sequence ID" value="RDU71001.1"/>
    <property type="molecule type" value="Genomic_DNA"/>
</dbReference>
<dbReference type="PANTHER" id="PTHR13891">
    <property type="entry name" value="CYTOCHROME C OXIDASE ASSEMBLY FACTOR 7"/>
    <property type="match status" value="1"/>
</dbReference>
<keyword evidence="6" id="KW-0802">TPR repeat</keyword>
<evidence type="ECO:0000256" key="2">
    <source>
        <dbReference type="ARBA" id="ARBA00008486"/>
    </source>
</evidence>
<dbReference type="GO" id="GO:0046677">
    <property type="term" value="P:response to antibiotic"/>
    <property type="evidence" value="ECO:0007669"/>
    <property type="project" value="UniProtKB-KW"/>
</dbReference>
<gene>
    <name evidence="10" type="ORF">CQA66_07210</name>
</gene>
<dbReference type="OrthoDB" id="5329787at2"/>
<dbReference type="Pfam" id="PF08238">
    <property type="entry name" value="Sel1"/>
    <property type="match status" value="3"/>
</dbReference>
<proteinExistence type="inferred from homology"/>
<keyword evidence="5 9" id="KW-0378">Hydrolase</keyword>
<dbReference type="RefSeq" id="WP_104762188.1">
    <property type="nucleotide sequence ID" value="NZ_FZPM01000001.1"/>
</dbReference>
<dbReference type="SMART" id="SM00671">
    <property type="entry name" value="SEL1"/>
    <property type="match status" value="3"/>
</dbReference>
<evidence type="ECO:0000256" key="6">
    <source>
        <dbReference type="ARBA" id="ARBA00022803"/>
    </source>
</evidence>
<keyword evidence="8" id="KW-0046">Antibiotic resistance</keyword>
<evidence type="ECO:0000256" key="3">
    <source>
        <dbReference type="ARBA" id="ARBA00012865"/>
    </source>
</evidence>
<sequence length="251" mass="28733">MKILLIVYSIVTSLLKCTRFLKRCSYIGLLLYLLCNGIYSKTSQSQLEYSYDSLISMLQECTQQNNKACEDLLNLGIPNPENCDSFTCNIIGITLSFANKESQALGYFKTACNARYMESCFGLALSYESLKDYHNAKLIYQLACERNHIISCYNLAMLYLRDDLGKQDYIVANTLFQKACSRMYAKACFNRAVLYSNGNGVKKDLSYAKLYFDKACDMGLQESCKHFNTLDKQGIQMPKPRKVRGFYLQDF</sequence>
<reference evidence="10 11" key="1">
    <citation type="submission" date="2018-04" db="EMBL/GenBank/DDBJ databases">
        <title>Novel Campyloabacter and Helicobacter Species and Strains.</title>
        <authorList>
            <person name="Mannion A.J."/>
            <person name="Shen Z."/>
            <person name="Fox J.G."/>
        </authorList>
    </citation>
    <scope>NUCLEOTIDE SEQUENCE [LARGE SCALE GENOMIC DNA]</scope>
    <source>
        <strain evidence="10 11">MIT 97-5075</strain>
    </source>
</reference>
<organism evidence="10 11">
    <name type="scientific">Helicobacter aurati</name>
    <dbReference type="NCBI Taxonomy" id="137778"/>
    <lineage>
        <taxon>Bacteria</taxon>
        <taxon>Pseudomonadati</taxon>
        <taxon>Campylobacterota</taxon>
        <taxon>Epsilonproteobacteria</taxon>
        <taxon>Campylobacterales</taxon>
        <taxon>Helicobacteraceae</taxon>
        <taxon>Helicobacter</taxon>
    </lineage>
</organism>
<protein>
    <recommendedName>
        <fullName evidence="3 9">Beta-lactamase</fullName>
        <ecNumber evidence="3 9">3.5.2.6</ecNumber>
    </recommendedName>
</protein>